<evidence type="ECO:0000313" key="1">
    <source>
        <dbReference type="EMBL" id="SPD21591.1"/>
    </source>
</evidence>
<reference evidence="1" key="1">
    <citation type="submission" date="2018-02" db="EMBL/GenBank/DDBJ databases">
        <authorList>
            <person name="Cohen D.B."/>
            <person name="Kent A.D."/>
        </authorList>
    </citation>
    <scope>NUCLEOTIDE SEQUENCE</scope>
</reference>
<organism evidence="1">
    <name type="scientific">Fagus sylvatica</name>
    <name type="common">Beechnut</name>
    <dbReference type="NCBI Taxonomy" id="28930"/>
    <lineage>
        <taxon>Eukaryota</taxon>
        <taxon>Viridiplantae</taxon>
        <taxon>Streptophyta</taxon>
        <taxon>Embryophyta</taxon>
        <taxon>Tracheophyta</taxon>
        <taxon>Spermatophyta</taxon>
        <taxon>Magnoliopsida</taxon>
        <taxon>eudicotyledons</taxon>
        <taxon>Gunneridae</taxon>
        <taxon>Pentapetalae</taxon>
        <taxon>rosids</taxon>
        <taxon>fabids</taxon>
        <taxon>Fagales</taxon>
        <taxon>Fagaceae</taxon>
        <taxon>Fagus</taxon>
    </lineage>
</organism>
<accession>A0A2N9ICI9</accession>
<dbReference type="EMBL" id="OIVN01005246">
    <property type="protein sequence ID" value="SPD21591.1"/>
    <property type="molecule type" value="Genomic_DNA"/>
</dbReference>
<name>A0A2N9ICI9_FAGSY</name>
<proteinExistence type="predicted"/>
<sequence length="155" mass="17472">MYDKMAIVVRKDMATGNYFAGHVDMEEPGVSLDDVGHNEHGAESEAVSNRINIESSSAHSNKFKSRKRAHESSDDKLFTHLGEQLKEVAIALKALNEGPVNVDTLYNEVMAIEGFEEDLLASTFDHLASDKNLGRAFLAKNDRLRKRWLEKFFNM</sequence>
<gene>
    <name evidence="1" type="ORF">FSB_LOCUS49473</name>
</gene>
<protein>
    <submittedName>
        <fullName evidence="1">Uncharacterized protein</fullName>
    </submittedName>
</protein>
<dbReference type="PANTHER" id="PTHR47127">
    <property type="entry name" value="10A19I.15"/>
    <property type="match status" value="1"/>
</dbReference>
<dbReference type="AlphaFoldDB" id="A0A2N9ICI9"/>